<dbReference type="EMBL" id="BACD03000024">
    <property type="protein sequence ID" value="GAO49656.1"/>
    <property type="molecule type" value="Genomic_DNA"/>
</dbReference>
<proteinExistence type="predicted"/>
<protein>
    <submittedName>
        <fullName evidence="1">Uncharacterized protein</fullName>
    </submittedName>
</protein>
<evidence type="ECO:0000313" key="1">
    <source>
        <dbReference type="EMBL" id="GAO49656.1"/>
    </source>
</evidence>
<evidence type="ECO:0000313" key="2">
    <source>
        <dbReference type="Proteomes" id="UP000033140"/>
    </source>
</evidence>
<name>A0A0E9NIZ2_SAICN</name>
<sequence length="452" mass="48601">MTGMHSTPAAAVRRKTSIVKLFHTVAIPQPPSIYVLYEGSLIPYYLSSTTMPFLPALSLALLAPTALAAISTTNHILENITETTSYQTYVDCYNPTSSIFVADDCATDIAADAYYHGTLILTPALNATDVEVCGVDVDVVVSRDAVLRLGPTGGEYVGNRSWYDPNDIYFAFKSNGTAPVSEGYSSAGHPSTTDLFLPPTVDQMVYLRSSWDGAMAGEEVEAYDFFDDVYWKNISVTSDYGNQSLRFNSTRPGLITRYGQNFVDFTYTPDNSTTSTGTPVCPAVLSFIRRIQHIRQMTLTASIDPSSANITFTALDICPGCSYASPLTPERTSDLALVPDGTLNYTMRFEGQPLRDFPLGARVNVEEDGRVMFTRGIYYGKVEDVGGVVSTVTNTEVATATNVVVSGTSSSSARAKASSAASMACRTYSAGRGWCVMGAGMAAVIVGFATFI</sequence>
<accession>A0A0E9NIZ2</accession>
<reference evidence="1 2" key="3">
    <citation type="journal article" date="2015" name="Genome Announc.">
        <title>Draft Genome Sequence of the Archiascomycetous Yeast Saitoella complicata.</title>
        <authorList>
            <person name="Yamauchi K."/>
            <person name="Kondo S."/>
            <person name="Hamamoto M."/>
            <person name="Takahashi Y."/>
            <person name="Ogura Y."/>
            <person name="Hayashi T."/>
            <person name="Nishida H."/>
        </authorList>
    </citation>
    <scope>NUCLEOTIDE SEQUENCE [LARGE SCALE GENOMIC DNA]</scope>
    <source>
        <strain evidence="1 2">NRRL Y-17804</strain>
    </source>
</reference>
<comment type="caution">
    <text evidence="1">The sequence shown here is derived from an EMBL/GenBank/DDBJ whole genome shotgun (WGS) entry which is preliminary data.</text>
</comment>
<reference evidence="1 2" key="2">
    <citation type="journal article" date="2014" name="J. Gen. Appl. Microbiol.">
        <title>The early diverging ascomycetous budding yeast Saitoella complicata has three histone deacetylases belonging to the Clr6, Hos2, and Rpd3 lineages.</title>
        <authorList>
            <person name="Nishida H."/>
            <person name="Matsumoto T."/>
            <person name="Kondo S."/>
            <person name="Hamamoto M."/>
            <person name="Yoshikawa H."/>
        </authorList>
    </citation>
    <scope>NUCLEOTIDE SEQUENCE [LARGE SCALE GENOMIC DNA]</scope>
    <source>
        <strain evidence="1 2">NRRL Y-17804</strain>
    </source>
</reference>
<dbReference type="AlphaFoldDB" id="A0A0E9NIZ2"/>
<keyword evidence="2" id="KW-1185">Reference proteome</keyword>
<gene>
    <name evidence="1" type="ORF">G7K_3804-t1</name>
</gene>
<organism evidence="1 2">
    <name type="scientific">Saitoella complicata (strain BCRC 22490 / CBS 7301 / JCM 7358 / NBRC 10748 / NRRL Y-17804)</name>
    <dbReference type="NCBI Taxonomy" id="698492"/>
    <lineage>
        <taxon>Eukaryota</taxon>
        <taxon>Fungi</taxon>
        <taxon>Dikarya</taxon>
        <taxon>Ascomycota</taxon>
        <taxon>Taphrinomycotina</taxon>
        <taxon>Taphrinomycotina incertae sedis</taxon>
        <taxon>Saitoella</taxon>
    </lineage>
</organism>
<reference evidence="1 2" key="1">
    <citation type="journal article" date="2011" name="J. Gen. Appl. Microbiol.">
        <title>Draft genome sequencing of the enigmatic yeast Saitoella complicata.</title>
        <authorList>
            <person name="Nishida H."/>
            <person name="Hamamoto M."/>
            <person name="Sugiyama J."/>
        </authorList>
    </citation>
    <scope>NUCLEOTIDE SEQUENCE [LARGE SCALE GENOMIC DNA]</scope>
    <source>
        <strain evidence="1 2">NRRL Y-17804</strain>
    </source>
</reference>
<dbReference type="Proteomes" id="UP000033140">
    <property type="component" value="Unassembled WGS sequence"/>
</dbReference>